<sequence length="81" mass="8569">RSPRSREASATHQTSWGPLIQSEGERPGVEPGLGTGYLVLIAVAVFALVIGAGALVLVHHQRMTGKYSFRAASDAASYQAF</sequence>
<evidence type="ECO:0000256" key="1">
    <source>
        <dbReference type="SAM" id="MobiDB-lite"/>
    </source>
</evidence>
<organism evidence="3 4">
    <name type="scientific">Gulo gulo</name>
    <name type="common">Wolverine</name>
    <name type="synonym">Gluton</name>
    <dbReference type="NCBI Taxonomy" id="48420"/>
    <lineage>
        <taxon>Eukaryota</taxon>
        <taxon>Metazoa</taxon>
        <taxon>Chordata</taxon>
        <taxon>Craniata</taxon>
        <taxon>Vertebrata</taxon>
        <taxon>Euteleostomi</taxon>
        <taxon>Mammalia</taxon>
        <taxon>Eutheria</taxon>
        <taxon>Laurasiatheria</taxon>
        <taxon>Carnivora</taxon>
        <taxon>Caniformia</taxon>
        <taxon>Musteloidea</taxon>
        <taxon>Mustelidae</taxon>
        <taxon>Guloninae</taxon>
        <taxon>Gulo</taxon>
    </lineage>
</organism>
<dbReference type="AlphaFoldDB" id="A0A9X9M046"/>
<gene>
    <name evidence="3" type="ORF">BN2614_LOCUS2</name>
</gene>
<accession>A0A9X9M046</accession>
<protein>
    <submittedName>
        <fullName evidence="3">Uncharacterized protein</fullName>
    </submittedName>
</protein>
<evidence type="ECO:0000313" key="4">
    <source>
        <dbReference type="Proteomes" id="UP000269945"/>
    </source>
</evidence>
<dbReference type="Proteomes" id="UP000269945">
    <property type="component" value="Unassembled WGS sequence"/>
</dbReference>
<name>A0A9X9M046_GULGU</name>
<keyword evidence="2" id="KW-0472">Membrane</keyword>
<keyword evidence="2" id="KW-1133">Transmembrane helix</keyword>
<evidence type="ECO:0000313" key="3">
    <source>
        <dbReference type="EMBL" id="VCX10092.1"/>
    </source>
</evidence>
<keyword evidence="4" id="KW-1185">Reference proteome</keyword>
<comment type="caution">
    <text evidence="3">The sequence shown here is derived from an EMBL/GenBank/DDBJ whole genome shotgun (WGS) entry which is preliminary data.</text>
</comment>
<dbReference type="EMBL" id="CYRY02032222">
    <property type="protein sequence ID" value="VCX10092.1"/>
    <property type="molecule type" value="Genomic_DNA"/>
</dbReference>
<feature type="transmembrane region" description="Helical" evidence="2">
    <location>
        <begin position="37"/>
        <end position="58"/>
    </location>
</feature>
<keyword evidence="2" id="KW-0812">Transmembrane</keyword>
<feature type="region of interest" description="Disordered" evidence="1">
    <location>
        <begin position="1"/>
        <end position="25"/>
    </location>
</feature>
<reference evidence="3 4" key="1">
    <citation type="submission" date="2018-10" db="EMBL/GenBank/DDBJ databases">
        <authorList>
            <person name="Ekblom R."/>
            <person name="Jareborg N."/>
        </authorList>
    </citation>
    <scope>NUCLEOTIDE SEQUENCE [LARGE SCALE GENOMIC DNA]</scope>
    <source>
        <tissue evidence="3">Muscle</tissue>
    </source>
</reference>
<proteinExistence type="predicted"/>
<evidence type="ECO:0000256" key="2">
    <source>
        <dbReference type="SAM" id="Phobius"/>
    </source>
</evidence>
<feature type="non-terminal residue" evidence="3">
    <location>
        <position position="1"/>
    </location>
</feature>